<evidence type="ECO:0000256" key="7">
    <source>
        <dbReference type="ARBA" id="ARBA00022989"/>
    </source>
</evidence>
<evidence type="ECO:0000256" key="6">
    <source>
        <dbReference type="ARBA" id="ARBA00022692"/>
    </source>
</evidence>
<name>A0A849C0Y6_9NOCA</name>
<keyword evidence="4 9" id="KW-1003">Cell membrane</keyword>
<evidence type="ECO:0000256" key="9">
    <source>
        <dbReference type="HAMAP-Rule" id="MF_00024"/>
    </source>
</evidence>
<dbReference type="EMBL" id="JABELX010000007">
    <property type="protein sequence ID" value="NNH72423.1"/>
    <property type="molecule type" value="Genomic_DNA"/>
</dbReference>
<accession>A0A849C0Y6</accession>
<dbReference type="NCBIfam" id="NF002276">
    <property type="entry name" value="PRK01209.1-4"/>
    <property type="match status" value="1"/>
</dbReference>
<evidence type="ECO:0000256" key="5">
    <source>
        <dbReference type="ARBA" id="ARBA00022573"/>
    </source>
</evidence>
<proteinExistence type="inferred from homology"/>
<evidence type="ECO:0000256" key="4">
    <source>
        <dbReference type="ARBA" id="ARBA00022475"/>
    </source>
</evidence>
<organism evidence="10 11">
    <name type="scientific">Nocardia uniformis</name>
    <dbReference type="NCBI Taxonomy" id="53432"/>
    <lineage>
        <taxon>Bacteria</taxon>
        <taxon>Bacillati</taxon>
        <taxon>Actinomycetota</taxon>
        <taxon>Actinomycetes</taxon>
        <taxon>Mycobacteriales</taxon>
        <taxon>Nocardiaceae</taxon>
        <taxon>Nocardia</taxon>
    </lineage>
</organism>
<evidence type="ECO:0000313" key="10">
    <source>
        <dbReference type="EMBL" id="NNH72423.1"/>
    </source>
</evidence>
<evidence type="ECO:0000256" key="8">
    <source>
        <dbReference type="ARBA" id="ARBA00023136"/>
    </source>
</evidence>
<evidence type="ECO:0000256" key="2">
    <source>
        <dbReference type="ARBA" id="ARBA00004953"/>
    </source>
</evidence>
<dbReference type="NCBIfam" id="TIGR00380">
    <property type="entry name" value="cobal_cbiB"/>
    <property type="match status" value="1"/>
</dbReference>
<dbReference type="AlphaFoldDB" id="A0A849C0Y6"/>
<comment type="caution">
    <text evidence="10">The sequence shown here is derived from an EMBL/GenBank/DDBJ whole genome shotgun (WGS) entry which is preliminary data.</text>
</comment>
<comment type="similarity">
    <text evidence="3 9">Belongs to the CobD/CbiB family.</text>
</comment>
<keyword evidence="6 9" id="KW-0812">Transmembrane</keyword>
<comment type="pathway">
    <text evidence="2 9">Cofactor biosynthesis; adenosylcobalamin biosynthesis.</text>
</comment>
<evidence type="ECO:0000313" key="11">
    <source>
        <dbReference type="Proteomes" id="UP000586827"/>
    </source>
</evidence>
<keyword evidence="7 9" id="KW-1133">Transmembrane helix</keyword>
<keyword evidence="5 9" id="KW-0169">Cobalamin biosynthesis</keyword>
<evidence type="ECO:0000256" key="1">
    <source>
        <dbReference type="ARBA" id="ARBA00004651"/>
    </source>
</evidence>
<reference evidence="10 11" key="1">
    <citation type="submission" date="2020-05" db="EMBL/GenBank/DDBJ databases">
        <title>MicrobeNet Type strains.</title>
        <authorList>
            <person name="Nicholson A.C."/>
        </authorList>
    </citation>
    <scope>NUCLEOTIDE SEQUENCE [LARGE SCALE GENOMIC DNA]</scope>
    <source>
        <strain evidence="10 11">JCM 3224</strain>
    </source>
</reference>
<dbReference type="GO" id="GO:0015420">
    <property type="term" value="F:ABC-type vitamin B12 transporter activity"/>
    <property type="evidence" value="ECO:0007669"/>
    <property type="project" value="UniProtKB-UniRule"/>
</dbReference>
<dbReference type="GO" id="GO:0048472">
    <property type="term" value="F:threonine-phosphate decarboxylase activity"/>
    <property type="evidence" value="ECO:0007669"/>
    <property type="project" value="InterPro"/>
</dbReference>
<evidence type="ECO:0000256" key="3">
    <source>
        <dbReference type="ARBA" id="ARBA00006263"/>
    </source>
</evidence>
<dbReference type="InterPro" id="IPR004485">
    <property type="entry name" value="Cobalamin_biosynth_CobD/CbiB"/>
</dbReference>
<comment type="subcellular location">
    <subcellularLocation>
        <location evidence="1 9">Cell membrane</location>
        <topology evidence="1 9">Multi-pass membrane protein</topology>
    </subcellularLocation>
</comment>
<dbReference type="Proteomes" id="UP000586827">
    <property type="component" value="Unassembled WGS sequence"/>
</dbReference>
<dbReference type="HAMAP" id="MF_00024">
    <property type="entry name" value="CobD_CbiB"/>
    <property type="match status" value="1"/>
</dbReference>
<dbReference type="PANTHER" id="PTHR34308">
    <property type="entry name" value="COBALAMIN BIOSYNTHESIS PROTEIN CBIB"/>
    <property type="match status" value="1"/>
</dbReference>
<gene>
    <name evidence="9" type="primary">cobD</name>
    <name evidence="10" type="ORF">HLB23_21605</name>
</gene>
<dbReference type="UniPathway" id="UPA00148"/>
<sequence length="393" mass="41227">MAFWSRGRLRHRGVDGVLVAGAPSPPRSGWRSGRTGTRGLKGWRWASSNLARVRTGTSTAAGLLLGFALDRVLGDPRRWHPVAGFGSAATKLEAGTYRDSRAAGVLHEVVLVGGVTGLGIGVRRLVRGGPADRTRIGGFRRDRSAFLADAPAESLPGRGTGDLLLTAIVTWTVLGGRSLARTGREMADRLESEDIDGARGLLPSLCGRDPEVLDADGLARAALESIAENTSDATVAPLFWGAVAGVPGLLAYRAINTLDAMVGYRNERYGNFGWAAARTDDVANLAPARLAGALTTALAPIVGGRPADAWRAWRRDASKHPSPNAGVAESTMAGALGIRLGGRTQYRHGIELRPTLGDGPTPQVPDLHRAVTLSEAVQLGAALTAAAIALFRR</sequence>
<dbReference type="GO" id="GO:0009236">
    <property type="term" value="P:cobalamin biosynthetic process"/>
    <property type="evidence" value="ECO:0007669"/>
    <property type="project" value="UniProtKB-UniRule"/>
</dbReference>
<dbReference type="GO" id="GO:0005886">
    <property type="term" value="C:plasma membrane"/>
    <property type="evidence" value="ECO:0007669"/>
    <property type="project" value="UniProtKB-SubCell"/>
</dbReference>
<keyword evidence="8 9" id="KW-0472">Membrane</keyword>
<dbReference type="PANTHER" id="PTHR34308:SF1">
    <property type="entry name" value="COBALAMIN BIOSYNTHESIS PROTEIN CBIB"/>
    <property type="match status" value="1"/>
</dbReference>
<dbReference type="Pfam" id="PF03186">
    <property type="entry name" value="CobD_Cbib"/>
    <property type="match status" value="1"/>
</dbReference>
<comment type="function">
    <text evidence="9">Converts cobyric acid to cobinamide by the addition of aminopropanol on the F carboxylic group.</text>
</comment>
<protein>
    <recommendedName>
        <fullName evidence="9">Cobalamin biosynthesis protein CobD</fullName>
    </recommendedName>
</protein>
<keyword evidence="11" id="KW-1185">Reference proteome</keyword>